<keyword evidence="1" id="KW-0812">Transmembrane</keyword>
<dbReference type="AlphaFoldDB" id="A0A953HLC5"/>
<reference evidence="3" key="1">
    <citation type="submission" date="2021-06" db="EMBL/GenBank/DDBJ databases">
        <title>44 bacteria genomes isolated from Dapeng, Shenzhen.</title>
        <authorList>
            <person name="Zheng W."/>
            <person name="Yu S."/>
            <person name="Huang Y."/>
        </authorList>
    </citation>
    <scope>NUCLEOTIDE SEQUENCE</scope>
    <source>
        <strain evidence="3">DP5N28-2</strain>
    </source>
</reference>
<dbReference type="Pfam" id="PF04773">
    <property type="entry name" value="FecR"/>
    <property type="match status" value="1"/>
</dbReference>
<keyword evidence="4" id="KW-1185">Reference proteome</keyword>
<dbReference type="GO" id="GO:0016989">
    <property type="term" value="F:sigma factor antagonist activity"/>
    <property type="evidence" value="ECO:0007669"/>
    <property type="project" value="TreeGrafter"/>
</dbReference>
<dbReference type="PANTHER" id="PTHR30273">
    <property type="entry name" value="PERIPLASMIC SIGNAL SENSOR AND SIGMA FACTOR ACTIVATOR FECR-RELATED"/>
    <property type="match status" value="1"/>
</dbReference>
<evidence type="ECO:0000313" key="3">
    <source>
        <dbReference type="EMBL" id="MBY5957199.1"/>
    </source>
</evidence>
<feature type="domain" description="FecR protein" evidence="2">
    <location>
        <begin position="118"/>
        <end position="216"/>
    </location>
</feature>
<keyword evidence="1" id="KW-0472">Membrane</keyword>
<dbReference type="InterPro" id="IPR006860">
    <property type="entry name" value="FecR"/>
</dbReference>
<evidence type="ECO:0000313" key="4">
    <source>
        <dbReference type="Proteomes" id="UP000753961"/>
    </source>
</evidence>
<evidence type="ECO:0000256" key="1">
    <source>
        <dbReference type="SAM" id="Phobius"/>
    </source>
</evidence>
<dbReference type="Gene3D" id="3.55.50.30">
    <property type="match status" value="1"/>
</dbReference>
<keyword evidence="1" id="KW-1133">Transmembrane helix</keyword>
<organism evidence="3 4">
    <name type="scientific">Membranihabitans marinus</name>
    <dbReference type="NCBI Taxonomy" id="1227546"/>
    <lineage>
        <taxon>Bacteria</taxon>
        <taxon>Pseudomonadati</taxon>
        <taxon>Bacteroidota</taxon>
        <taxon>Saprospiria</taxon>
        <taxon>Saprospirales</taxon>
        <taxon>Saprospiraceae</taxon>
        <taxon>Membranihabitans</taxon>
    </lineage>
</organism>
<feature type="transmembrane region" description="Helical" evidence="1">
    <location>
        <begin position="89"/>
        <end position="109"/>
    </location>
</feature>
<dbReference type="PIRSF" id="PIRSF018266">
    <property type="entry name" value="FecR"/>
    <property type="match status" value="1"/>
</dbReference>
<dbReference type="RefSeq" id="WP_222578722.1">
    <property type="nucleotide sequence ID" value="NZ_JAHVHU010000004.1"/>
</dbReference>
<dbReference type="Gene3D" id="2.60.120.1440">
    <property type="match status" value="1"/>
</dbReference>
<protein>
    <submittedName>
        <fullName evidence="3">FecR domain-containing protein</fullName>
    </submittedName>
</protein>
<dbReference type="InterPro" id="IPR012373">
    <property type="entry name" value="Ferrdict_sens_TM"/>
</dbReference>
<gene>
    <name evidence="3" type="ORF">KUV50_03565</name>
</gene>
<name>A0A953HLC5_9BACT</name>
<accession>A0A953HLC5</accession>
<dbReference type="PANTHER" id="PTHR30273:SF2">
    <property type="entry name" value="PROTEIN FECR"/>
    <property type="match status" value="1"/>
</dbReference>
<dbReference type="Proteomes" id="UP000753961">
    <property type="component" value="Unassembled WGS sequence"/>
</dbReference>
<comment type="caution">
    <text evidence="3">The sequence shown here is derived from an EMBL/GenBank/DDBJ whole genome shotgun (WGS) entry which is preliminary data.</text>
</comment>
<dbReference type="EMBL" id="JAHVHU010000004">
    <property type="protein sequence ID" value="MBY5957199.1"/>
    <property type="molecule type" value="Genomic_DNA"/>
</dbReference>
<sequence length="342" mass="39636">MTKDGKQLKHLYQKYLDQSMTQAEFDQLFNVLKNPENLELLKQEMSRAWQSDAGQERISPLYWEEIEMEIRKRKALERKRVLERQTRRYWLAAAASFLLVIGLSLAIYFNASSDEYLTYTTDYGEVEKIVLDDGSQVTLNANSVLRWKRDWREEGYRTAILTGEAYFDVKTIRDANDEKTGFDVQTDDLTIQVVGTAFNVKSRTEKTDIFLDEGIVHLNLKESEIPVQPQKKEPSIVMKPGESVSYSSITKELDRAADNQYGNASWMAGTFMYTNWSVRDILQSLEDIYGVTFNIVNEELLQRKLTTHLPYSDWPIVESGLELILQVDLIKKGDVIEINKRK</sequence>
<proteinExistence type="predicted"/>
<evidence type="ECO:0000259" key="2">
    <source>
        <dbReference type="Pfam" id="PF04773"/>
    </source>
</evidence>